<protein>
    <submittedName>
        <fullName evidence="1">Uncharacterized protein</fullName>
    </submittedName>
</protein>
<accession>A0A835H7D0</accession>
<evidence type="ECO:0000313" key="1">
    <source>
        <dbReference type="EMBL" id="KAF9594006.1"/>
    </source>
</evidence>
<keyword evidence="2" id="KW-1185">Reference proteome</keyword>
<dbReference type="Proteomes" id="UP000631114">
    <property type="component" value="Unassembled WGS sequence"/>
</dbReference>
<proteinExistence type="predicted"/>
<name>A0A835H7D0_9MAGN</name>
<sequence>MCNLCKGPKPGV</sequence>
<comment type="caution">
    <text evidence="1">The sequence shown here is derived from an EMBL/GenBank/DDBJ whole genome shotgun (WGS) entry which is preliminary data.</text>
</comment>
<evidence type="ECO:0000313" key="2">
    <source>
        <dbReference type="Proteomes" id="UP000631114"/>
    </source>
</evidence>
<dbReference type="EMBL" id="JADFTS010000008">
    <property type="protein sequence ID" value="KAF9594006.1"/>
    <property type="molecule type" value="Genomic_DNA"/>
</dbReference>
<organism evidence="1 2">
    <name type="scientific">Coptis chinensis</name>
    <dbReference type="NCBI Taxonomy" id="261450"/>
    <lineage>
        <taxon>Eukaryota</taxon>
        <taxon>Viridiplantae</taxon>
        <taxon>Streptophyta</taxon>
        <taxon>Embryophyta</taxon>
        <taxon>Tracheophyta</taxon>
        <taxon>Spermatophyta</taxon>
        <taxon>Magnoliopsida</taxon>
        <taxon>Ranunculales</taxon>
        <taxon>Ranunculaceae</taxon>
        <taxon>Coptidoideae</taxon>
        <taxon>Coptis</taxon>
    </lineage>
</organism>
<gene>
    <name evidence="1" type="ORF">IFM89_026718</name>
</gene>
<reference evidence="1 2" key="1">
    <citation type="submission" date="2020-10" db="EMBL/GenBank/DDBJ databases">
        <title>The Coptis chinensis genome and diversification of protoberbering-type alkaloids.</title>
        <authorList>
            <person name="Wang B."/>
            <person name="Shu S."/>
            <person name="Song C."/>
            <person name="Liu Y."/>
        </authorList>
    </citation>
    <scope>NUCLEOTIDE SEQUENCE [LARGE SCALE GENOMIC DNA]</scope>
    <source>
        <strain evidence="1">HL-2020</strain>
        <tissue evidence="1">Leaf</tissue>
    </source>
</reference>